<dbReference type="SUPFAM" id="SSF51905">
    <property type="entry name" value="FAD/NAD(P)-binding domain"/>
    <property type="match status" value="1"/>
</dbReference>
<evidence type="ECO:0000313" key="11">
    <source>
        <dbReference type="EMBL" id="XBH20873.1"/>
    </source>
</evidence>
<evidence type="ECO:0000256" key="6">
    <source>
        <dbReference type="ARBA" id="ARBA00051951"/>
    </source>
</evidence>
<dbReference type="InterPro" id="IPR050315">
    <property type="entry name" value="FAD-oxidoreductase_2"/>
</dbReference>
<dbReference type="EC" id="1.3.99.4" evidence="8"/>
<proteinExistence type="inferred from homology"/>
<evidence type="ECO:0000256" key="8">
    <source>
        <dbReference type="ARBA" id="ARBA00066536"/>
    </source>
</evidence>
<organism evidence="11">
    <name type="scientific">Jonesiaceae bacterium BS-20</name>
    <dbReference type="NCBI Taxonomy" id="3120821"/>
    <lineage>
        <taxon>Bacteria</taxon>
        <taxon>Bacillati</taxon>
        <taxon>Actinomycetota</taxon>
        <taxon>Actinomycetes</taxon>
        <taxon>Micrococcales</taxon>
        <taxon>Jonesiaceae</taxon>
    </lineage>
</organism>
<comment type="cofactor">
    <cofactor evidence="1">
        <name>FAD</name>
        <dbReference type="ChEBI" id="CHEBI:57692"/>
    </cofactor>
</comment>
<evidence type="ECO:0000256" key="9">
    <source>
        <dbReference type="ARBA" id="ARBA00069709"/>
    </source>
</evidence>
<keyword evidence="4" id="KW-0560">Oxidoreductase</keyword>
<feature type="domain" description="FAD-dependent oxidoreductase 2 FAD-binding" evidence="10">
    <location>
        <begin position="20"/>
        <end position="549"/>
    </location>
</feature>
<dbReference type="GO" id="GO:0008202">
    <property type="term" value="P:steroid metabolic process"/>
    <property type="evidence" value="ECO:0007669"/>
    <property type="project" value="UniProtKB-KW"/>
</dbReference>
<dbReference type="PANTHER" id="PTHR43400:SF10">
    <property type="entry name" value="3-OXOSTEROID 1-DEHYDROGENASE"/>
    <property type="match status" value="1"/>
</dbReference>
<dbReference type="InterPro" id="IPR003953">
    <property type="entry name" value="FAD-dep_OxRdtase_2_FAD-bd"/>
</dbReference>
<dbReference type="InterPro" id="IPR027477">
    <property type="entry name" value="Succ_DH/fumarate_Rdtase_cat_sf"/>
</dbReference>
<evidence type="ECO:0000256" key="3">
    <source>
        <dbReference type="ARBA" id="ARBA00022827"/>
    </source>
</evidence>
<dbReference type="InterPro" id="IPR036188">
    <property type="entry name" value="FAD/NAD-bd_sf"/>
</dbReference>
<reference evidence="11" key="1">
    <citation type="submission" date="2024-02" db="EMBL/GenBank/DDBJ databases">
        <title>Tomenella chthoni gen. nov. sp. nov., a member of the family Jonesiaceae isolated from bat guano.</title>
        <authorList>
            <person name="Miller S.L."/>
            <person name="King J."/>
            <person name="Sankaranarayanan K."/>
            <person name="Lawson P.A."/>
        </authorList>
    </citation>
    <scope>NUCLEOTIDE SEQUENCE</scope>
    <source>
        <strain evidence="11">BS-20</strain>
    </source>
</reference>
<evidence type="ECO:0000256" key="7">
    <source>
        <dbReference type="ARBA" id="ARBA00061147"/>
    </source>
</evidence>
<gene>
    <name evidence="11" type="ORF">V5R04_11665</name>
</gene>
<dbReference type="GO" id="GO:0047571">
    <property type="term" value="F:3-oxosteroid 1-dehydrogenase activity"/>
    <property type="evidence" value="ECO:0007669"/>
    <property type="project" value="UniProtKB-EC"/>
</dbReference>
<dbReference type="SUPFAM" id="SSF56425">
    <property type="entry name" value="Succinate dehydrogenase/fumarate reductase flavoprotein, catalytic domain"/>
    <property type="match status" value="1"/>
</dbReference>
<dbReference type="PANTHER" id="PTHR43400">
    <property type="entry name" value="FUMARATE REDUCTASE"/>
    <property type="match status" value="1"/>
</dbReference>
<name>A0AAU7DSV4_9MICO</name>
<dbReference type="Pfam" id="PF00890">
    <property type="entry name" value="FAD_binding_2"/>
    <property type="match status" value="1"/>
</dbReference>
<comment type="catalytic activity">
    <reaction evidence="6">
        <text>a 3-oxosteroid + A = a 3-oxo-Delta(1)-steroid + AH2</text>
        <dbReference type="Rhea" id="RHEA:13329"/>
        <dbReference type="ChEBI" id="CHEBI:13193"/>
        <dbReference type="ChEBI" id="CHEBI:17499"/>
        <dbReference type="ChEBI" id="CHEBI:20156"/>
        <dbReference type="ChEBI" id="CHEBI:47788"/>
        <dbReference type="EC" id="1.3.99.4"/>
    </reaction>
</comment>
<accession>A0AAU7DSV4</accession>
<dbReference type="AlphaFoldDB" id="A0AAU7DSV4"/>
<dbReference type="FunFam" id="3.50.50.60:FF:000208">
    <property type="entry name" value="3-ketosteroid dehydrogenase"/>
    <property type="match status" value="1"/>
</dbReference>
<sequence>MSANKSQLPPLTIGTDSEVDILVVGSGTGMAAALSAQESGLDVLIIEKSQYVGGSTALSGGAFWVPGNSILKENGADTDPDRARTYLENVVGDSAPAARWQAYLDHGPAAIDMIRRNTPMEFMWGQDYADYHSELPGAAVTGRSVECQPFNASKLGSERARLRPSSMGAPIPMPVTSADYKWMNLMAKVPHRGFGRAGKRAFQGIGGMALGREYLAGGQAIAAGMFAGVLNMSTPIWTETSLIKLLTDESGAVTGAVVEQHGKQITVTTRKGVILAAGGFDHDEKMRTEFQSPTFTGSWSLGNAANTGDAIRVGQEVGGATTLMDQAWWFPAVASPDGGQPGVMLAERSLPGSFIVDGSGKRFINESIDYMTFGQTVLKRDLDGNPVGDMWIVFDQEYRNSYLFAAVVYPRMPIPDAWYEAGIAVKADSPRELAAKAGLPVDAFADQFARFNTLAKAGKDDDFNRGAAAYDRYYGDPTVTPNPNLRQLTKGPLYAVRVVCGDLGTCGGLKADEYGRVQREDDSVIDGLYAIGNTAGNVFGKSYPGAGATIGQGIVFGHIAAQHAKNR</sequence>
<protein>
    <recommendedName>
        <fullName evidence="9">3-oxosteroid 1-dehydrogenase</fullName>
        <ecNumber evidence="8">1.3.99.4</ecNumber>
    </recommendedName>
</protein>
<keyword evidence="5" id="KW-0443">Lipid metabolism</keyword>
<evidence type="ECO:0000256" key="5">
    <source>
        <dbReference type="ARBA" id="ARBA00023221"/>
    </source>
</evidence>
<keyword evidence="3" id="KW-0274">FAD</keyword>
<evidence type="ECO:0000256" key="4">
    <source>
        <dbReference type="ARBA" id="ARBA00023002"/>
    </source>
</evidence>
<dbReference type="Gene3D" id="3.50.50.60">
    <property type="entry name" value="FAD/NAD(P)-binding domain"/>
    <property type="match status" value="2"/>
</dbReference>
<evidence type="ECO:0000256" key="2">
    <source>
        <dbReference type="ARBA" id="ARBA00022630"/>
    </source>
</evidence>
<evidence type="ECO:0000259" key="10">
    <source>
        <dbReference type="Pfam" id="PF00890"/>
    </source>
</evidence>
<comment type="similarity">
    <text evidence="7">Belongs to the FAD-dependent oxidoreductase 2 family. 3-oxosteroid dehydrogenase subfamily.</text>
</comment>
<keyword evidence="2" id="KW-0285">Flavoprotein</keyword>
<evidence type="ECO:0000256" key="1">
    <source>
        <dbReference type="ARBA" id="ARBA00001974"/>
    </source>
</evidence>
<keyword evidence="5" id="KW-0753">Steroid metabolism</keyword>
<dbReference type="NCBIfam" id="NF009479">
    <property type="entry name" value="PRK12845.1"/>
    <property type="match status" value="1"/>
</dbReference>
<dbReference type="EMBL" id="CP146203">
    <property type="protein sequence ID" value="XBH20873.1"/>
    <property type="molecule type" value="Genomic_DNA"/>
</dbReference>